<dbReference type="Pfam" id="PF05221">
    <property type="entry name" value="AdoHcyase"/>
    <property type="match status" value="1"/>
</dbReference>
<evidence type="ECO:0000256" key="4">
    <source>
        <dbReference type="SAM" id="MobiDB-lite"/>
    </source>
</evidence>
<gene>
    <name evidence="5" type="ORF">MPIPNATIZW_LOCUS5533</name>
</gene>
<evidence type="ECO:0000313" key="6">
    <source>
        <dbReference type="Proteomes" id="UP001314169"/>
    </source>
</evidence>
<evidence type="ECO:0000256" key="3">
    <source>
        <dbReference type="ARBA" id="ARBA00047800"/>
    </source>
</evidence>
<evidence type="ECO:0000313" key="5">
    <source>
        <dbReference type="EMBL" id="CAK6437227.1"/>
    </source>
</evidence>
<comment type="subunit">
    <text evidence="1">Homotetramer. Interaction with AHCYL1.</text>
</comment>
<keyword evidence="6" id="KW-1185">Reference proteome</keyword>
<proteinExistence type="predicted"/>
<dbReference type="InterPro" id="IPR000043">
    <property type="entry name" value="Adenosylhomocysteinase-like"/>
</dbReference>
<organism evidence="5 6">
    <name type="scientific">Pipistrellus nathusii</name>
    <name type="common">Nathusius' pipistrelle</name>
    <dbReference type="NCBI Taxonomy" id="59473"/>
    <lineage>
        <taxon>Eukaryota</taxon>
        <taxon>Metazoa</taxon>
        <taxon>Chordata</taxon>
        <taxon>Craniata</taxon>
        <taxon>Vertebrata</taxon>
        <taxon>Euteleostomi</taxon>
        <taxon>Mammalia</taxon>
        <taxon>Eutheria</taxon>
        <taxon>Laurasiatheria</taxon>
        <taxon>Chiroptera</taxon>
        <taxon>Yangochiroptera</taxon>
        <taxon>Vespertilionidae</taxon>
        <taxon>Pipistrellus</taxon>
    </lineage>
</organism>
<dbReference type="SUPFAM" id="SSF52283">
    <property type="entry name" value="Formate/glycerate dehydrogenase catalytic domain-like"/>
    <property type="match status" value="1"/>
</dbReference>
<sequence length="96" mass="9994">MMDKLPGFLGTQGPGHGGEQHAGPAVHVEDALGFQATEGCPHRQCLHMTVETAVLIEPLVALGAEVQWSSCNIFSSQDHAAAAIAKAGILVYCLEG</sequence>
<evidence type="ECO:0000256" key="2">
    <source>
        <dbReference type="ARBA" id="ARBA00045926"/>
    </source>
</evidence>
<dbReference type="PANTHER" id="PTHR23420">
    <property type="entry name" value="ADENOSYLHOMOCYSTEINASE"/>
    <property type="match status" value="1"/>
</dbReference>
<dbReference type="EMBL" id="OY882872">
    <property type="protein sequence ID" value="CAK6437227.1"/>
    <property type="molecule type" value="Genomic_DNA"/>
</dbReference>
<comment type="catalytic activity">
    <reaction evidence="3">
        <text>S-adenosyl-L-homocysteine + H2O = L-homocysteine + adenosine</text>
        <dbReference type="Rhea" id="RHEA:21708"/>
        <dbReference type="ChEBI" id="CHEBI:15377"/>
        <dbReference type="ChEBI" id="CHEBI:16335"/>
        <dbReference type="ChEBI" id="CHEBI:57856"/>
        <dbReference type="ChEBI" id="CHEBI:58199"/>
        <dbReference type="EC" id="3.13.2.1"/>
    </reaction>
    <physiologicalReaction direction="left-to-right" evidence="3">
        <dbReference type="Rhea" id="RHEA:21709"/>
    </physiologicalReaction>
</comment>
<protein>
    <submittedName>
        <fullName evidence="5">Uncharacterized protein</fullName>
    </submittedName>
</protein>
<dbReference type="InterPro" id="IPR020082">
    <property type="entry name" value="S-Ado-L-homoCys_hydrolase_CS"/>
</dbReference>
<dbReference type="Gene3D" id="3.40.50.1480">
    <property type="entry name" value="Adenosylhomocysteinase-like"/>
    <property type="match status" value="1"/>
</dbReference>
<accession>A0ABN9ZLV9</accession>
<dbReference type="PROSITE" id="PS00738">
    <property type="entry name" value="ADOHCYASE_1"/>
    <property type="match status" value="1"/>
</dbReference>
<evidence type="ECO:0000256" key="1">
    <source>
        <dbReference type="ARBA" id="ARBA00038791"/>
    </source>
</evidence>
<name>A0ABN9ZLV9_PIPNA</name>
<comment type="function">
    <text evidence="2">Catalyzes the hydrolysis of S-adenosyl-L-homocysteine to form adenosine and homocysteine. Binds copper ions.</text>
</comment>
<dbReference type="PANTHER" id="PTHR23420:SF0">
    <property type="entry name" value="ADENOSYLHOMOCYSTEINASE"/>
    <property type="match status" value="1"/>
</dbReference>
<reference evidence="5" key="1">
    <citation type="submission" date="2023-12" db="EMBL/GenBank/DDBJ databases">
        <authorList>
            <person name="Brown T."/>
        </authorList>
    </citation>
    <scope>NUCLEOTIDE SEQUENCE</scope>
</reference>
<dbReference type="Proteomes" id="UP001314169">
    <property type="component" value="Chromosome 15"/>
</dbReference>
<feature type="region of interest" description="Disordered" evidence="4">
    <location>
        <begin position="1"/>
        <end position="24"/>
    </location>
</feature>
<dbReference type="InterPro" id="IPR042172">
    <property type="entry name" value="Adenosylhomocyst_ase-like_sf"/>
</dbReference>